<dbReference type="RefSeq" id="WP_053820130.1">
    <property type="nucleotide sequence ID" value="NZ_CP006911.1"/>
</dbReference>
<proteinExistence type="predicted"/>
<dbReference type="SUPFAM" id="SSF160519">
    <property type="entry name" value="BB2672-like"/>
    <property type="match status" value="1"/>
</dbReference>
<dbReference type="OrthoDB" id="9803312at2"/>
<organism evidence="1 2">
    <name type="scientific">Candidatus Pseudothioglobus singularis PS1</name>
    <dbReference type="NCBI Taxonomy" id="1125411"/>
    <lineage>
        <taxon>Bacteria</taxon>
        <taxon>Pseudomonadati</taxon>
        <taxon>Pseudomonadota</taxon>
        <taxon>Gammaproteobacteria</taxon>
        <taxon>Candidatus Pseudothioglobaceae</taxon>
        <taxon>Candidatus Pseudothioglobus</taxon>
    </lineage>
</organism>
<evidence type="ECO:0000313" key="2">
    <source>
        <dbReference type="Proteomes" id="UP000068905"/>
    </source>
</evidence>
<evidence type="ECO:0000313" key="1">
    <source>
        <dbReference type="EMBL" id="ALE01920.1"/>
    </source>
</evidence>
<protein>
    <submittedName>
        <fullName evidence="1">Peptide synthetase</fullName>
    </submittedName>
</protein>
<dbReference type="STRING" id="1125411.W908_04690"/>
<dbReference type="InterPro" id="IPR035936">
    <property type="entry name" value="BB2672"/>
</dbReference>
<dbReference type="AlphaFoldDB" id="A0A0M4L462"/>
<dbReference type="EMBL" id="CP006911">
    <property type="protein sequence ID" value="ALE01920.1"/>
    <property type="molecule type" value="Genomic_DNA"/>
</dbReference>
<dbReference type="InterPro" id="IPR009569">
    <property type="entry name" value="AA_synth_put"/>
</dbReference>
<sequence>MSAQIRKTLLHVEKTYIEGNKEAPKPLTLIAAVAVIKNPWIDLQKGDQFIDDLKPGILDVAPGLGEKLTEMIINEAGSGENVEGYGKSAIVGLKGEIEHASGIIHTLRFGNFYREAVGAKSYLSFCNIRGGANAPIMIPLMDKNDAGRRSHYLTIQLSIPDAPADDEIVVALGASIGGRPHHRIGDRYQDLKDLGHDLDNPASV</sequence>
<dbReference type="Proteomes" id="UP000068905">
    <property type="component" value="Chromosome"/>
</dbReference>
<accession>A0A0M4L462</accession>
<reference evidence="1 2" key="1">
    <citation type="journal article" date="2015" name="Genome Announc.">
        <title>Genome Sequence of 'Candidatus Thioglobus singularis' Strain PS1, a Mixotroph from the SUP05 Clade of Marine Gammaproteobacteria.</title>
        <authorList>
            <person name="Marshall K.T."/>
            <person name="Morris R.M."/>
        </authorList>
    </citation>
    <scope>NUCLEOTIDE SEQUENCE [LARGE SCALE GENOMIC DNA]</scope>
    <source>
        <strain evidence="1 2">PS1</strain>
    </source>
</reference>
<dbReference type="PATRIC" id="fig|1125411.7.peg.921"/>
<dbReference type="Pfam" id="PF06684">
    <property type="entry name" value="AA_synth"/>
    <property type="match status" value="1"/>
</dbReference>
<dbReference type="KEGG" id="tsn:W908_04690"/>
<gene>
    <name evidence="1" type="ORF">W908_04690</name>
</gene>
<name>A0A0M4L462_9GAMM</name>
<keyword evidence="2" id="KW-1185">Reference proteome</keyword>
<dbReference type="Gene3D" id="3.30.1330.110">
    <property type="entry name" value="BB2672"/>
    <property type="match status" value="1"/>
</dbReference>